<evidence type="ECO:0000256" key="4">
    <source>
        <dbReference type="ARBA" id="ARBA00022840"/>
    </source>
</evidence>
<dbReference type="EC" id="6.3.5.7" evidence="7"/>
<dbReference type="InterPro" id="IPR023631">
    <property type="entry name" value="Amidase_dom"/>
</dbReference>
<dbReference type="NCBIfam" id="TIGR00132">
    <property type="entry name" value="gatA"/>
    <property type="match status" value="1"/>
</dbReference>
<evidence type="ECO:0000256" key="3">
    <source>
        <dbReference type="ARBA" id="ARBA00022741"/>
    </source>
</evidence>
<comment type="function">
    <text evidence="7">Allows the formation of correctly charged Gln-tRNA(Gln) through the transamidation of misacylated Glu-tRNA(Gln) in organisms which lack glutaminyl-tRNA synthetase. The reaction takes place in the presence of glutamine and ATP through an activated gamma-phospho-Glu-tRNA(Gln).</text>
</comment>
<dbReference type="Proteomes" id="UP001593833">
    <property type="component" value="Unassembled WGS sequence"/>
</dbReference>
<keyword evidence="5 7" id="KW-0648">Protein biosynthesis</keyword>
<evidence type="ECO:0000256" key="2">
    <source>
        <dbReference type="ARBA" id="ARBA00022598"/>
    </source>
</evidence>
<dbReference type="PANTHER" id="PTHR11895">
    <property type="entry name" value="TRANSAMIDASE"/>
    <property type="match status" value="1"/>
</dbReference>
<feature type="domain" description="Amidase" evidence="8">
    <location>
        <begin position="25"/>
        <end position="467"/>
    </location>
</feature>
<evidence type="ECO:0000313" key="10">
    <source>
        <dbReference type="Proteomes" id="UP001593833"/>
    </source>
</evidence>
<dbReference type="PANTHER" id="PTHR11895:SF151">
    <property type="entry name" value="GLUTAMYL-TRNA(GLN) AMIDOTRANSFERASE SUBUNIT A"/>
    <property type="match status" value="1"/>
</dbReference>
<dbReference type="SUPFAM" id="SSF75304">
    <property type="entry name" value="Amidase signature (AS) enzymes"/>
    <property type="match status" value="1"/>
</dbReference>
<gene>
    <name evidence="7 9" type="primary">gatA</name>
    <name evidence="9" type="ORF">ACFL6M_02290</name>
</gene>
<evidence type="ECO:0000256" key="1">
    <source>
        <dbReference type="ARBA" id="ARBA00008069"/>
    </source>
</evidence>
<dbReference type="InterPro" id="IPR036928">
    <property type="entry name" value="AS_sf"/>
</dbReference>
<dbReference type="Gene3D" id="3.90.1300.10">
    <property type="entry name" value="Amidase signature (AS) domain"/>
    <property type="match status" value="1"/>
</dbReference>
<feature type="active site" description="Charge relay system" evidence="7">
    <location>
        <position position="79"/>
    </location>
</feature>
<dbReference type="EMBL" id="JBHPKH010000015">
    <property type="protein sequence ID" value="MFC1572405.1"/>
    <property type="molecule type" value="Genomic_DNA"/>
</dbReference>
<keyword evidence="4 7" id="KW-0067">ATP-binding</keyword>
<comment type="similarity">
    <text evidence="1 7">Belongs to the amidase family. GatA subfamily.</text>
</comment>
<proteinExistence type="inferred from homology"/>
<evidence type="ECO:0000256" key="7">
    <source>
        <dbReference type="HAMAP-Rule" id="MF_00120"/>
    </source>
</evidence>
<dbReference type="InterPro" id="IPR004412">
    <property type="entry name" value="GatA"/>
</dbReference>
<dbReference type="HAMAP" id="MF_00120">
    <property type="entry name" value="GatA"/>
    <property type="match status" value="1"/>
</dbReference>
<evidence type="ECO:0000256" key="6">
    <source>
        <dbReference type="ARBA" id="ARBA00047407"/>
    </source>
</evidence>
<dbReference type="Pfam" id="PF01425">
    <property type="entry name" value="Amidase"/>
    <property type="match status" value="1"/>
</dbReference>
<evidence type="ECO:0000259" key="8">
    <source>
        <dbReference type="Pfam" id="PF01425"/>
    </source>
</evidence>
<protein>
    <recommendedName>
        <fullName evidence="7">Glutamyl-tRNA(Gln) amidotransferase subunit A</fullName>
        <shortName evidence="7">Glu-ADT subunit A</shortName>
        <ecNumber evidence="7">6.3.5.7</ecNumber>
    </recommendedName>
</protein>
<accession>A0ABV6YJ92</accession>
<dbReference type="PROSITE" id="PS00571">
    <property type="entry name" value="AMIDASES"/>
    <property type="match status" value="1"/>
</dbReference>
<keyword evidence="2 7" id="KW-0436">Ligase</keyword>
<keyword evidence="3 7" id="KW-0547">Nucleotide-binding</keyword>
<dbReference type="InterPro" id="IPR000120">
    <property type="entry name" value="Amidase"/>
</dbReference>
<comment type="subunit">
    <text evidence="7">Heterotrimer of A, B and C subunits.</text>
</comment>
<keyword evidence="10" id="KW-1185">Reference proteome</keyword>
<dbReference type="InterPro" id="IPR020556">
    <property type="entry name" value="Amidase_CS"/>
</dbReference>
<name>A0ABV6YJ92_UNCEI</name>
<evidence type="ECO:0000313" key="9">
    <source>
        <dbReference type="EMBL" id="MFC1572405.1"/>
    </source>
</evidence>
<evidence type="ECO:0000256" key="5">
    <source>
        <dbReference type="ARBA" id="ARBA00022917"/>
    </source>
</evidence>
<sequence>MAAPPTTIEDFTSAIRSRGLEIPQAIDSSLRRISKQDKRIRAFLHVMPEYAQARAEELQKRVDVGEWPGPLTGVPVAIKDNILCRDVPATAGSRILEGFRPIYTATAVSRLLDAGAIPIGKANMDEFGMGSSNEFSAFYPARNPYDLNCVPGGSSGGSAAALAGGFVLGALGSDTGGSVRQPAAFCGLVALKPQYGSVSRYGLIAFGSSLDQIGPMARTARDCAVLYNAVCGHDPRDSNSLPNTAPIRVEQIDAGVRNTRLGIPSVWLRDGLDPDVRSSFKECCERFRSIGAEIVDVELPNPQLSVSAYYILANAEASSNLARYDGVRYGLRDSESIDIRALYRNTRGRGFGPEVKRRILLGTHVLSAGYYEAYYQKALMVRRQVRQAFDDVFASVDAILMPTTPTPAFRLGEKLDDPLSMYLCDLFTTAANLTGYPAASFPIGLSGNGLPVGAQLCGPAYSEGTLLGLVHRFTQGVPLPLPDIANAPVEEGKSRD</sequence>
<feature type="active site" description="Acyl-ester intermediate" evidence="7">
    <location>
        <position position="178"/>
    </location>
</feature>
<comment type="catalytic activity">
    <reaction evidence="6 7">
        <text>L-glutamyl-tRNA(Gln) + L-glutamine + ATP + H2O = L-glutaminyl-tRNA(Gln) + L-glutamate + ADP + phosphate + H(+)</text>
        <dbReference type="Rhea" id="RHEA:17521"/>
        <dbReference type="Rhea" id="RHEA-COMP:9681"/>
        <dbReference type="Rhea" id="RHEA-COMP:9684"/>
        <dbReference type="ChEBI" id="CHEBI:15377"/>
        <dbReference type="ChEBI" id="CHEBI:15378"/>
        <dbReference type="ChEBI" id="CHEBI:29985"/>
        <dbReference type="ChEBI" id="CHEBI:30616"/>
        <dbReference type="ChEBI" id="CHEBI:43474"/>
        <dbReference type="ChEBI" id="CHEBI:58359"/>
        <dbReference type="ChEBI" id="CHEBI:78520"/>
        <dbReference type="ChEBI" id="CHEBI:78521"/>
        <dbReference type="ChEBI" id="CHEBI:456216"/>
        <dbReference type="EC" id="6.3.5.7"/>
    </reaction>
</comment>
<feature type="active site" description="Charge relay system" evidence="7">
    <location>
        <position position="154"/>
    </location>
</feature>
<reference evidence="9 10" key="1">
    <citation type="submission" date="2024-09" db="EMBL/GenBank/DDBJ databases">
        <authorList>
            <person name="D'Angelo T."/>
        </authorList>
    </citation>
    <scope>NUCLEOTIDE SEQUENCE [LARGE SCALE GENOMIC DNA]</scope>
    <source>
        <strain evidence="9">SAG AM-320-E07</strain>
    </source>
</reference>
<comment type="caution">
    <text evidence="9">The sequence shown here is derived from an EMBL/GenBank/DDBJ whole genome shotgun (WGS) entry which is preliminary data.</text>
</comment>
<organism evidence="9 10">
    <name type="scientific">Eiseniibacteriota bacterium</name>
    <dbReference type="NCBI Taxonomy" id="2212470"/>
    <lineage>
        <taxon>Bacteria</taxon>
        <taxon>Candidatus Eiseniibacteriota</taxon>
    </lineage>
</organism>